<dbReference type="AlphaFoldDB" id="A0AAD9RV85"/>
<organism evidence="7 8">
    <name type="scientific">Odynerus spinipes</name>
    <dbReference type="NCBI Taxonomy" id="1348599"/>
    <lineage>
        <taxon>Eukaryota</taxon>
        <taxon>Metazoa</taxon>
        <taxon>Ecdysozoa</taxon>
        <taxon>Arthropoda</taxon>
        <taxon>Hexapoda</taxon>
        <taxon>Insecta</taxon>
        <taxon>Pterygota</taxon>
        <taxon>Neoptera</taxon>
        <taxon>Endopterygota</taxon>
        <taxon>Hymenoptera</taxon>
        <taxon>Apocrita</taxon>
        <taxon>Aculeata</taxon>
        <taxon>Vespoidea</taxon>
        <taxon>Vespidae</taxon>
        <taxon>Eumeninae</taxon>
        <taxon>Odynerus</taxon>
    </lineage>
</organism>
<feature type="compositionally biased region" description="Basic and acidic residues" evidence="6">
    <location>
        <begin position="379"/>
        <end position="390"/>
    </location>
</feature>
<comment type="similarity">
    <text evidence="2">Belongs to the eukaryotic RPB7/RPC8 RNA polymerase subunit family.</text>
</comment>
<feature type="compositionally biased region" description="Basic residues" evidence="6">
    <location>
        <begin position="554"/>
        <end position="563"/>
    </location>
</feature>
<dbReference type="PANTHER" id="PTHR12709:SF5">
    <property type="entry name" value="DNA-DIRECTED RNA POLYMERASE I SUBUNIT RPA43"/>
    <property type="match status" value="1"/>
</dbReference>
<dbReference type="InterPro" id="IPR012340">
    <property type="entry name" value="NA-bd_OB-fold"/>
</dbReference>
<feature type="compositionally biased region" description="Basic and acidic residues" evidence="6">
    <location>
        <begin position="423"/>
        <end position="434"/>
    </location>
</feature>
<feature type="region of interest" description="Disordered" evidence="6">
    <location>
        <begin position="198"/>
        <end position="320"/>
    </location>
</feature>
<dbReference type="GO" id="GO:0006352">
    <property type="term" value="P:DNA-templated transcription initiation"/>
    <property type="evidence" value="ECO:0007669"/>
    <property type="project" value="InterPro"/>
</dbReference>
<feature type="region of interest" description="Disordered" evidence="6">
    <location>
        <begin position="540"/>
        <end position="581"/>
    </location>
</feature>
<dbReference type="Gene3D" id="2.40.50.140">
    <property type="entry name" value="Nucleic acid-binding proteins"/>
    <property type="match status" value="1"/>
</dbReference>
<dbReference type="GO" id="GO:0005736">
    <property type="term" value="C:RNA polymerase I complex"/>
    <property type="evidence" value="ECO:0007669"/>
    <property type="project" value="TreeGrafter"/>
</dbReference>
<evidence type="ECO:0000256" key="3">
    <source>
        <dbReference type="ARBA" id="ARBA00022478"/>
    </source>
</evidence>
<feature type="compositionally biased region" description="Basic residues" evidence="6">
    <location>
        <begin position="354"/>
        <end position="365"/>
    </location>
</feature>
<evidence type="ECO:0000256" key="2">
    <source>
        <dbReference type="ARBA" id="ARBA00009307"/>
    </source>
</evidence>
<proteinExistence type="inferred from homology"/>
<sequence length="581" mass="66758">MKFKAYTGITWSLLELAGLLEDEDSQVYYEKIKKHLGLHPFHLTNLHAALNEILSSSLNSYDSELQGFLLAYKNPKLLTALGDIFYDSCFIHVDIEADFYVFRPEVGQILKGIVNKKGYNHIGVLVHKAFNVSIPKSENAQEWPGNLVEIGQEIKFKITHLDLTSRLPFIRGSLDQENYLEGCKLPSLPDRRTITDESFYDKDNESDNSYDASQEINQSLSQKKKLKEIEKLVSPEKRSRKKRHLSDGDTRDEENKKHSKKRLKPSDKFSHTESEVEHNESYNSSSDNVNIVNNTATSTKKRKRSEKSSRKKSLEVSQISKTEFDYSTVRVKVEKDLTSTSDTENTTEVELKKREKKSRKQSKKLKYPDDTNCSVDSEEIQKDIKLENKKQSKKHKLPDLDINDSRTSIKLEGSSNSNNVIDHPLDKSSHDTTSSKRKTLEKHIKKSVTDSESECTNIQVKVEKGSNELERTQEENDNKEKVLKVVKTEKSPNKSNRSRDVNENENSPNGIEKKHKMKREKILEVELDLGDITIKQEKLDDHSSKHTLESIHKNIIKKSPKKSKVTDSELESLETRIKVEK</sequence>
<feature type="compositionally biased region" description="Basic and acidic residues" evidence="6">
    <location>
        <begin position="245"/>
        <end position="256"/>
    </location>
</feature>
<protein>
    <recommendedName>
        <fullName evidence="9">DNA-directed RNA polymerase I subunit RPA43</fullName>
    </recommendedName>
</protein>
<feature type="compositionally biased region" description="Basic and acidic residues" evidence="6">
    <location>
        <begin position="264"/>
        <end position="280"/>
    </location>
</feature>
<evidence type="ECO:0000256" key="6">
    <source>
        <dbReference type="SAM" id="MobiDB-lite"/>
    </source>
</evidence>
<dbReference type="InterPro" id="IPR045113">
    <property type="entry name" value="Rpb7-like"/>
</dbReference>
<accession>A0AAD9RV85</accession>
<keyword evidence="5" id="KW-0539">Nucleus</keyword>
<feature type="compositionally biased region" description="Polar residues" evidence="6">
    <location>
        <begin position="410"/>
        <end position="420"/>
    </location>
</feature>
<comment type="caution">
    <text evidence="7">The sequence shown here is derived from an EMBL/GenBank/DDBJ whole genome shotgun (WGS) entry which is preliminary data.</text>
</comment>
<evidence type="ECO:0000313" key="7">
    <source>
        <dbReference type="EMBL" id="KAK2586587.1"/>
    </source>
</evidence>
<evidence type="ECO:0000256" key="5">
    <source>
        <dbReference type="ARBA" id="ARBA00023242"/>
    </source>
</evidence>
<gene>
    <name evidence="7" type="ORF">KPH14_011465</name>
</gene>
<dbReference type="GO" id="GO:0006362">
    <property type="term" value="P:transcription elongation by RNA polymerase I"/>
    <property type="evidence" value="ECO:0007669"/>
    <property type="project" value="TreeGrafter"/>
</dbReference>
<dbReference type="InterPro" id="IPR036898">
    <property type="entry name" value="RNA_pol_Rpb7-like_N_sf"/>
</dbReference>
<feature type="compositionally biased region" description="Basic and acidic residues" evidence="6">
    <location>
        <begin position="461"/>
        <end position="502"/>
    </location>
</feature>
<feature type="compositionally biased region" description="Basic and acidic residues" evidence="6">
    <location>
        <begin position="540"/>
        <end position="552"/>
    </location>
</feature>
<feature type="compositionally biased region" description="Basic and acidic residues" evidence="6">
    <location>
        <begin position="397"/>
        <end position="409"/>
    </location>
</feature>
<keyword evidence="4" id="KW-0804">Transcription</keyword>
<evidence type="ECO:0000256" key="4">
    <source>
        <dbReference type="ARBA" id="ARBA00023163"/>
    </source>
</evidence>
<dbReference type="EMBL" id="JAIFRP010000012">
    <property type="protein sequence ID" value="KAK2586587.1"/>
    <property type="molecule type" value="Genomic_DNA"/>
</dbReference>
<comment type="subcellular location">
    <subcellularLocation>
        <location evidence="1">Nucleus</location>
    </subcellularLocation>
</comment>
<evidence type="ECO:0008006" key="9">
    <source>
        <dbReference type="Google" id="ProtNLM"/>
    </source>
</evidence>
<dbReference type="PANTHER" id="PTHR12709">
    <property type="entry name" value="DNA-DIRECTED RNA POLYMERASE II, III"/>
    <property type="match status" value="1"/>
</dbReference>
<reference evidence="7" key="2">
    <citation type="journal article" date="2023" name="Commun. Biol.">
        <title>Intrasexual cuticular hydrocarbon dimorphism in a wasp sheds light on hydrocarbon biosynthesis genes in Hymenoptera.</title>
        <authorList>
            <person name="Moris V.C."/>
            <person name="Podsiadlowski L."/>
            <person name="Martin S."/>
            <person name="Oeyen J.P."/>
            <person name="Donath A."/>
            <person name="Petersen M."/>
            <person name="Wilbrandt J."/>
            <person name="Misof B."/>
            <person name="Liedtke D."/>
            <person name="Thamm M."/>
            <person name="Scheiner R."/>
            <person name="Schmitt T."/>
            <person name="Niehuis O."/>
        </authorList>
    </citation>
    <scope>NUCLEOTIDE SEQUENCE</scope>
    <source>
        <strain evidence="7">GBR_01_08_01A</strain>
    </source>
</reference>
<dbReference type="Proteomes" id="UP001258017">
    <property type="component" value="Unassembled WGS sequence"/>
</dbReference>
<evidence type="ECO:0000256" key="1">
    <source>
        <dbReference type="ARBA" id="ARBA00004123"/>
    </source>
</evidence>
<reference evidence="7" key="1">
    <citation type="submission" date="2021-08" db="EMBL/GenBank/DDBJ databases">
        <authorList>
            <person name="Misof B."/>
            <person name="Oliver O."/>
            <person name="Podsiadlowski L."/>
            <person name="Donath A."/>
            <person name="Peters R."/>
            <person name="Mayer C."/>
            <person name="Rust J."/>
            <person name="Gunkel S."/>
            <person name="Lesny P."/>
            <person name="Martin S."/>
            <person name="Oeyen J.P."/>
            <person name="Petersen M."/>
            <person name="Panagiotis P."/>
            <person name="Wilbrandt J."/>
            <person name="Tanja T."/>
        </authorList>
    </citation>
    <scope>NUCLEOTIDE SEQUENCE</scope>
    <source>
        <strain evidence="7">GBR_01_08_01A</strain>
        <tissue evidence="7">Thorax + abdomen</tissue>
    </source>
</reference>
<feature type="compositionally biased region" description="Polar residues" evidence="6">
    <location>
        <begin position="338"/>
        <end position="348"/>
    </location>
</feature>
<dbReference type="Gene3D" id="3.30.1490.120">
    <property type="entry name" value="RNA polymerase Rpb7-like, N-terminal domain"/>
    <property type="match status" value="1"/>
</dbReference>
<evidence type="ECO:0000313" key="8">
    <source>
        <dbReference type="Proteomes" id="UP001258017"/>
    </source>
</evidence>
<name>A0AAD9RV85_9HYME</name>
<feature type="compositionally biased region" description="Low complexity" evidence="6">
    <location>
        <begin position="281"/>
        <end position="298"/>
    </location>
</feature>
<keyword evidence="8" id="KW-1185">Reference proteome</keyword>
<feature type="compositionally biased region" description="Basic residues" evidence="6">
    <location>
        <begin position="435"/>
        <end position="446"/>
    </location>
</feature>
<feature type="compositionally biased region" description="Basic and acidic residues" evidence="6">
    <location>
        <begin position="227"/>
        <end position="237"/>
    </location>
</feature>
<feature type="compositionally biased region" description="Polar residues" evidence="6">
    <location>
        <begin position="207"/>
        <end position="221"/>
    </location>
</feature>
<feature type="region of interest" description="Disordered" evidence="6">
    <location>
        <begin position="334"/>
        <end position="518"/>
    </location>
</feature>
<keyword evidence="3" id="KW-0240">DNA-directed RNA polymerase</keyword>